<dbReference type="InParanoid" id="A0A132BE74"/>
<dbReference type="KEGG" id="psco:LY89DRAFT_675474"/>
<dbReference type="OrthoDB" id="5342924at2759"/>
<evidence type="ECO:0000313" key="2">
    <source>
        <dbReference type="EMBL" id="KUJ09967.1"/>
    </source>
</evidence>
<keyword evidence="1" id="KW-0812">Transmembrane</keyword>
<dbReference type="Proteomes" id="UP000070700">
    <property type="component" value="Unassembled WGS sequence"/>
</dbReference>
<proteinExistence type="predicted"/>
<evidence type="ECO:0000256" key="1">
    <source>
        <dbReference type="SAM" id="Phobius"/>
    </source>
</evidence>
<keyword evidence="1" id="KW-0472">Membrane</keyword>
<accession>A0A132BE74</accession>
<keyword evidence="3" id="KW-1185">Reference proteome</keyword>
<name>A0A132BE74_MOLSC</name>
<gene>
    <name evidence="2" type="ORF">LY89DRAFT_675474</name>
</gene>
<sequence>MAIIKQLHLRGSGLRAIRSLKTVGSALKWVVLKIWAICFRIKVKLLTKWRGTKKESPKVITFEPSIWRASKKCAIHLLPITAIAILAALNIATYFIGAEYQGSTTTIEQGFDNLALQVTAKLYELLIIASLSTVLMDVLRYELLYSSTGLPFGILTANTQFVDFLIPLLVVCTILALLCSMSWSEPPSSVANKWFETEGNTINTTSFPEQNSSSAYLSIQVPLHNGKLGLSCTIDARWAYGQIIAQGAAQVNLPETYTPVFVPNWGPDFDGWRLVRFARDWLNSLTPQLGNVTTWNSLSSTLTELGVDNSTGSVGDTWDTVAFISQLLVSATIVDVMSRAGYDLMNSLQAPTLNDSVLDAAAGGPDTLNDSVMNAILEGSYILYTDDSNGANASDQLQMHWSITATGLGYRANSLSYYLALALLFTTLSLLCRILSGFSTTGRLQEPGAH</sequence>
<dbReference type="STRING" id="149040.A0A132BE74"/>
<dbReference type="GeneID" id="28823238"/>
<keyword evidence="1" id="KW-1133">Transmembrane helix</keyword>
<dbReference type="EMBL" id="KQ947430">
    <property type="protein sequence ID" value="KUJ09967.1"/>
    <property type="molecule type" value="Genomic_DNA"/>
</dbReference>
<evidence type="ECO:0000313" key="3">
    <source>
        <dbReference type="Proteomes" id="UP000070700"/>
    </source>
</evidence>
<dbReference type="RefSeq" id="XP_018064322.1">
    <property type="nucleotide sequence ID" value="XM_018213512.1"/>
</dbReference>
<feature type="transmembrane region" description="Helical" evidence="1">
    <location>
        <begin position="161"/>
        <end position="183"/>
    </location>
</feature>
<reference evidence="2 3" key="1">
    <citation type="submission" date="2015-10" db="EMBL/GenBank/DDBJ databases">
        <title>Full genome of DAOMC 229536 Phialocephala scopiformis, a fungal endophyte of spruce producing the potent anti-insectan compound rugulosin.</title>
        <authorList>
            <consortium name="DOE Joint Genome Institute"/>
            <person name="Walker A.K."/>
            <person name="Frasz S.L."/>
            <person name="Seifert K.A."/>
            <person name="Miller J.D."/>
            <person name="Mondo S.J."/>
            <person name="Labutti K."/>
            <person name="Lipzen A."/>
            <person name="Dockter R."/>
            <person name="Kennedy M."/>
            <person name="Grigoriev I.V."/>
            <person name="Spatafora J.W."/>
        </authorList>
    </citation>
    <scope>NUCLEOTIDE SEQUENCE [LARGE SCALE GENOMIC DNA]</scope>
    <source>
        <strain evidence="2 3">CBS 120377</strain>
    </source>
</reference>
<feature type="transmembrane region" description="Helical" evidence="1">
    <location>
        <begin position="74"/>
        <end position="96"/>
    </location>
</feature>
<feature type="transmembrane region" description="Helical" evidence="1">
    <location>
        <begin position="415"/>
        <end position="435"/>
    </location>
</feature>
<dbReference type="AlphaFoldDB" id="A0A132BE74"/>
<protein>
    <recommendedName>
        <fullName evidence="4">Transmembrane protein</fullName>
    </recommendedName>
</protein>
<organism evidence="2 3">
    <name type="scientific">Mollisia scopiformis</name>
    <name type="common">Conifer needle endophyte fungus</name>
    <name type="synonym">Phialocephala scopiformis</name>
    <dbReference type="NCBI Taxonomy" id="149040"/>
    <lineage>
        <taxon>Eukaryota</taxon>
        <taxon>Fungi</taxon>
        <taxon>Dikarya</taxon>
        <taxon>Ascomycota</taxon>
        <taxon>Pezizomycotina</taxon>
        <taxon>Leotiomycetes</taxon>
        <taxon>Helotiales</taxon>
        <taxon>Mollisiaceae</taxon>
        <taxon>Mollisia</taxon>
    </lineage>
</organism>
<evidence type="ECO:0008006" key="4">
    <source>
        <dbReference type="Google" id="ProtNLM"/>
    </source>
</evidence>